<gene>
    <name evidence="3" type="ORF">VitviT2T_028226</name>
</gene>
<keyword evidence="4" id="KW-1185">Reference proteome</keyword>
<sequence length="209" mass="23951">MVESINVIVDDIGSRSRECDDDRIDVSKDIEVIEEKSKDEKLSEDEEKKDEQGKKGDRGRIEPSKKNKSRVPKNHPLSNVIGNYEDSMVTRRQSKLNEVSYVCYTSQIEPKNVEEALNDEAWVDALHEELNQFSRNDVWFLVPRPKDVNVIGTKWIFKNKMDENGVIVRNKAKLVAQGFKQIEGIDFDETFAPVARLESIRILLAVACV</sequence>
<feature type="domain" description="Reverse transcriptase Ty1/copia-type" evidence="2">
    <location>
        <begin position="136"/>
        <end position="208"/>
    </location>
</feature>
<proteinExistence type="predicted"/>
<reference evidence="3 4" key="1">
    <citation type="journal article" date="2023" name="Hortic Res">
        <title>The complete reference genome for grapevine (Vitis vinifera L.) genetics and breeding.</title>
        <authorList>
            <person name="Shi X."/>
            <person name="Cao S."/>
            <person name="Wang X."/>
            <person name="Huang S."/>
            <person name="Wang Y."/>
            <person name="Liu Z."/>
            <person name="Liu W."/>
            <person name="Leng X."/>
            <person name="Peng Y."/>
            <person name="Wang N."/>
            <person name="Wang Y."/>
            <person name="Ma Z."/>
            <person name="Xu X."/>
            <person name="Zhang F."/>
            <person name="Xue H."/>
            <person name="Zhong H."/>
            <person name="Wang Y."/>
            <person name="Zhang K."/>
            <person name="Velt A."/>
            <person name="Avia K."/>
            <person name="Holtgrawe D."/>
            <person name="Grimplet J."/>
            <person name="Matus J.T."/>
            <person name="Ware D."/>
            <person name="Wu X."/>
            <person name="Wang H."/>
            <person name="Liu C."/>
            <person name="Fang Y."/>
            <person name="Rustenholz C."/>
            <person name="Cheng Z."/>
            <person name="Xiao H."/>
            <person name="Zhou Y."/>
        </authorList>
    </citation>
    <scope>NUCLEOTIDE SEQUENCE [LARGE SCALE GENOMIC DNA]</scope>
    <source>
        <strain evidence="4">cv. Pinot noir / PN40024</strain>
        <tissue evidence="3">Leaf</tissue>
    </source>
</reference>
<evidence type="ECO:0000256" key="1">
    <source>
        <dbReference type="SAM" id="MobiDB-lite"/>
    </source>
</evidence>
<dbReference type="Pfam" id="PF07727">
    <property type="entry name" value="RVT_2"/>
    <property type="match status" value="1"/>
</dbReference>
<organism evidence="3 4">
    <name type="scientific">Vitis vinifera</name>
    <name type="common">Grape</name>
    <dbReference type="NCBI Taxonomy" id="29760"/>
    <lineage>
        <taxon>Eukaryota</taxon>
        <taxon>Viridiplantae</taxon>
        <taxon>Streptophyta</taxon>
        <taxon>Embryophyta</taxon>
        <taxon>Tracheophyta</taxon>
        <taxon>Spermatophyta</taxon>
        <taxon>Magnoliopsida</taxon>
        <taxon>eudicotyledons</taxon>
        <taxon>Gunneridae</taxon>
        <taxon>Pentapetalae</taxon>
        <taxon>rosids</taxon>
        <taxon>Vitales</taxon>
        <taxon>Vitaceae</taxon>
        <taxon>Viteae</taxon>
        <taxon>Vitis</taxon>
    </lineage>
</organism>
<evidence type="ECO:0000313" key="4">
    <source>
        <dbReference type="Proteomes" id="UP001227230"/>
    </source>
</evidence>
<dbReference type="EMBL" id="CP126665">
    <property type="protein sequence ID" value="WKA10664.1"/>
    <property type="molecule type" value="Genomic_DNA"/>
</dbReference>
<evidence type="ECO:0000259" key="2">
    <source>
        <dbReference type="Pfam" id="PF07727"/>
    </source>
</evidence>
<accession>A0ABY9DVB7</accession>
<feature type="compositionally biased region" description="Basic and acidic residues" evidence="1">
    <location>
        <begin position="12"/>
        <end position="41"/>
    </location>
</feature>
<dbReference type="InterPro" id="IPR013103">
    <property type="entry name" value="RVT_2"/>
</dbReference>
<evidence type="ECO:0000313" key="3">
    <source>
        <dbReference type="EMBL" id="WKA10664.1"/>
    </source>
</evidence>
<dbReference type="Proteomes" id="UP001227230">
    <property type="component" value="Chromosome 18"/>
</dbReference>
<protein>
    <recommendedName>
        <fullName evidence="2">Reverse transcriptase Ty1/copia-type domain-containing protein</fullName>
    </recommendedName>
</protein>
<feature type="region of interest" description="Disordered" evidence="1">
    <location>
        <begin position="10"/>
        <end position="82"/>
    </location>
</feature>
<feature type="compositionally biased region" description="Basic and acidic residues" evidence="1">
    <location>
        <begin position="49"/>
        <end position="65"/>
    </location>
</feature>
<name>A0ABY9DVB7_VITVI</name>